<protein>
    <submittedName>
        <fullName evidence="1">Capsid protein</fullName>
    </submittedName>
</protein>
<dbReference type="PATRIC" id="fig|187330.3.peg.3429"/>
<evidence type="ECO:0000313" key="2">
    <source>
        <dbReference type="Proteomes" id="UP000037848"/>
    </source>
</evidence>
<reference evidence="1 2" key="1">
    <citation type="submission" date="2015-08" db="EMBL/GenBank/DDBJ databases">
        <title>Draft Genome Sequence of Pseudoalteromonas porphyrae UCD-SED14.</title>
        <authorList>
            <person name="Coil D.A."/>
            <person name="Jospin G."/>
            <person name="Lee R.D."/>
            <person name="Eisen J.A."/>
        </authorList>
    </citation>
    <scope>NUCLEOTIDE SEQUENCE [LARGE SCALE GENOMIC DNA]</scope>
    <source>
        <strain evidence="1 2">UCD-SED14</strain>
    </source>
</reference>
<dbReference type="EMBL" id="LHPH01000006">
    <property type="protein sequence ID" value="KPH64155.1"/>
    <property type="molecule type" value="Genomic_DNA"/>
</dbReference>
<dbReference type="RefSeq" id="WP_054453631.1">
    <property type="nucleotide sequence ID" value="NZ_LHPH01000006.1"/>
</dbReference>
<dbReference type="OrthoDB" id="572526at2"/>
<sequence>MSNGMPFTPDVEQTAIAIAYTNKKLIADNLAPYSYVGKRSFQWTEYNKGDKFTLPDTKIGRKSSPNQVEFSVTEKESSVVDHGLSDVIPNDDQTNAPANYNPRTHAAESIADLVLLGREVRVAELYNTAANFGKSESLSAQGFKFLDDPTLDILPFFLEMLDEPLMRPNAMNMSQTVSTKLRTHPNIVKAYNGTSGDKGLVPWSWIKEQLEIDHINVGQARLNTAKKGKDVVLKRAFADNLSFTYHDPLASFQNKRMTFALTARYGSRVSSNRDVAAGLNGGVEVMVGEAVKEIVLAKDCGILLTNVLTPAQ</sequence>
<dbReference type="InterPro" id="IPR053738">
    <property type="entry name" value="Lambda_capsid_assembly"/>
</dbReference>
<name>A0A0N1EN98_9GAMM</name>
<gene>
    <name evidence="1" type="ORF">ADS77_07025</name>
</gene>
<dbReference type="Proteomes" id="UP000037848">
    <property type="component" value="Unassembled WGS sequence"/>
</dbReference>
<keyword evidence="2" id="KW-1185">Reference proteome</keyword>
<accession>A0A0N1EN98</accession>
<comment type="caution">
    <text evidence="1">The sequence shown here is derived from an EMBL/GenBank/DDBJ whole genome shotgun (WGS) entry which is preliminary data.</text>
</comment>
<evidence type="ECO:0000313" key="1">
    <source>
        <dbReference type="EMBL" id="KPH64155.1"/>
    </source>
</evidence>
<organism evidence="1 2">
    <name type="scientific">Pseudoalteromonas porphyrae</name>
    <dbReference type="NCBI Taxonomy" id="187330"/>
    <lineage>
        <taxon>Bacteria</taxon>
        <taxon>Pseudomonadati</taxon>
        <taxon>Pseudomonadota</taxon>
        <taxon>Gammaproteobacteria</taxon>
        <taxon>Alteromonadales</taxon>
        <taxon>Pseudoalteromonadaceae</taxon>
        <taxon>Pseudoalteromonas</taxon>
    </lineage>
</organism>
<dbReference type="AlphaFoldDB" id="A0A0N1EN98"/>
<dbReference type="Gene3D" id="3.90.1690.10">
    <property type="entry name" value="phage-related protein like domain"/>
    <property type="match status" value="1"/>
</dbReference>
<proteinExistence type="predicted"/>